<keyword evidence="2" id="KW-0472">Membrane</keyword>
<dbReference type="InterPro" id="IPR050491">
    <property type="entry name" value="AmpC-like"/>
</dbReference>
<evidence type="ECO:0000313" key="4">
    <source>
        <dbReference type="EMBL" id="MBE1556471.1"/>
    </source>
</evidence>
<reference evidence="4" key="1">
    <citation type="submission" date="2020-10" db="EMBL/GenBank/DDBJ databases">
        <title>Genomic Encyclopedia of Type Strains, Phase IV (KMG-IV): sequencing the most valuable type-strain genomes for metagenomic binning, comparative biology and taxonomic classification.</title>
        <authorList>
            <person name="Goeker M."/>
        </authorList>
    </citation>
    <scope>NUCLEOTIDE SEQUENCE</scope>
    <source>
        <strain evidence="4">DSM 13886</strain>
    </source>
</reference>
<dbReference type="Gene3D" id="3.40.710.10">
    <property type="entry name" value="DD-peptidase/beta-lactamase superfamily"/>
    <property type="match status" value="1"/>
</dbReference>
<dbReference type="RefSeq" id="WP_225942185.1">
    <property type="nucleotide sequence ID" value="NZ_JADBEL010000027.1"/>
</dbReference>
<accession>A0A927R4Q4</accession>
<dbReference type="Proteomes" id="UP000658225">
    <property type="component" value="Unassembled WGS sequence"/>
</dbReference>
<evidence type="ECO:0000256" key="2">
    <source>
        <dbReference type="ARBA" id="ARBA00023136"/>
    </source>
</evidence>
<dbReference type="Pfam" id="PF00144">
    <property type="entry name" value="Beta-lactamase"/>
    <property type="match status" value="1"/>
</dbReference>
<organism evidence="4 5">
    <name type="scientific">Sporosarcina limicola</name>
    <dbReference type="NCBI Taxonomy" id="34101"/>
    <lineage>
        <taxon>Bacteria</taxon>
        <taxon>Bacillati</taxon>
        <taxon>Bacillota</taxon>
        <taxon>Bacilli</taxon>
        <taxon>Bacillales</taxon>
        <taxon>Caryophanaceae</taxon>
        <taxon>Sporosarcina</taxon>
    </lineage>
</organism>
<dbReference type="InterPro" id="IPR001466">
    <property type="entry name" value="Beta-lactam-related"/>
</dbReference>
<evidence type="ECO:0000313" key="5">
    <source>
        <dbReference type="Proteomes" id="UP000658225"/>
    </source>
</evidence>
<feature type="domain" description="Beta-lactamase-related" evidence="3">
    <location>
        <begin position="17"/>
        <end position="312"/>
    </location>
</feature>
<gene>
    <name evidence="4" type="ORF">H4683_003596</name>
</gene>
<dbReference type="GO" id="GO:0016020">
    <property type="term" value="C:membrane"/>
    <property type="evidence" value="ECO:0007669"/>
    <property type="project" value="UniProtKB-SubCell"/>
</dbReference>
<sequence length="434" mass="49229">MIVEERISYWVESYDQNGYLNGSILIASNDKILLNKGFGMANWEYNIPNMPTTKFRIGSLTKAFTAMGIFQLHEKQKLNINDHVGKYLPDYPNGDRITIYHCLTNSSGIPNYTNFADFWSSTMRLPSTLNQLIDSFKEQELDFEPGSSFGYSNSGYTLLTAIIEKVTGMSYTDYIQEQICHPLGMYNTDCDDGIKVVPGLASGYSYWEEPIHPAYADMSFPLGAYGLYSTTEDLFIWDKALRSSEILSKELTQKMFTPNLGTYACGWMIAEIVDRNCVHHFGDISGFSSEFLRFVDDQVTIIFLSNMNVTPVTHLSQEIAKIIFGENVSLPFPAVPIPFAKIKSIEGKYLIGNEEYKVLDISVKNEELYLTAPKMYGAMYKFKLVPVSHDSVKTTFVTEMINEQLVFYYSPSGAIEYVQYIDCYGKRCRTNKAG</sequence>
<dbReference type="AlphaFoldDB" id="A0A927R4Q4"/>
<protein>
    <submittedName>
        <fullName evidence="4">CubicO group peptidase (Beta-lactamase class C family)</fullName>
    </submittedName>
</protein>
<dbReference type="InterPro" id="IPR012338">
    <property type="entry name" value="Beta-lactam/transpept-like"/>
</dbReference>
<keyword evidence="5" id="KW-1185">Reference proteome</keyword>
<evidence type="ECO:0000256" key="1">
    <source>
        <dbReference type="ARBA" id="ARBA00004370"/>
    </source>
</evidence>
<evidence type="ECO:0000259" key="3">
    <source>
        <dbReference type="Pfam" id="PF00144"/>
    </source>
</evidence>
<dbReference type="PANTHER" id="PTHR46825:SF11">
    <property type="entry name" value="PENICILLIN-BINDING PROTEIN 4"/>
    <property type="match status" value="1"/>
</dbReference>
<dbReference type="EMBL" id="JADBEL010000027">
    <property type="protein sequence ID" value="MBE1556471.1"/>
    <property type="molecule type" value="Genomic_DNA"/>
</dbReference>
<dbReference type="SUPFAM" id="SSF56601">
    <property type="entry name" value="beta-lactamase/transpeptidase-like"/>
    <property type="match status" value="1"/>
</dbReference>
<proteinExistence type="predicted"/>
<name>A0A927R4Q4_9BACL</name>
<comment type="caution">
    <text evidence="4">The sequence shown here is derived from an EMBL/GenBank/DDBJ whole genome shotgun (WGS) entry which is preliminary data.</text>
</comment>
<dbReference type="PANTHER" id="PTHR46825">
    <property type="entry name" value="D-ALANYL-D-ALANINE-CARBOXYPEPTIDASE/ENDOPEPTIDASE AMPH"/>
    <property type="match status" value="1"/>
</dbReference>
<comment type="subcellular location">
    <subcellularLocation>
        <location evidence="1">Membrane</location>
    </subcellularLocation>
</comment>